<proteinExistence type="predicted"/>
<dbReference type="EMBL" id="BBLG01000003">
    <property type="protein sequence ID" value="GAK75901.1"/>
    <property type="molecule type" value="Genomic_DNA"/>
</dbReference>
<comment type="caution">
    <text evidence="1">The sequence shown here is derived from an EMBL/GenBank/DDBJ whole genome shotgun (WGS) entry which is preliminary data.</text>
</comment>
<gene>
    <name evidence="1" type="ORF">JCM19296_1498</name>
</gene>
<reference evidence="1 2" key="1">
    <citation type="journal article" date="2014" name="Genome Announc.">
        <title>Draft Genome Sequences of Marine Flavobacterium Nonlabens Strains NR17, NR24, NR27, NR32, NR33, and Ara13.</title>
        <authorList>
            <person name="Nakanishi M."/>
            <person name="Meirelles P."/>
            <person name="Suzuki R."/>
            <person name="Takatani N."/>
            <person name="Mino S."/>
            <person name="Suda W."/>
            <person name="Oshima K."/>
            <person name="Hattori M."/>
            <person name="Ohkuma M."/>
            <person name="Hosokawa M."/>
            <person name="Miyashita K."/>
            <person name="Thompson F.L."/>
            <person name="Niwa A."/>
            <person name="Sawabe T."/>
            <person name="Sawabe T."/>
        </authorList>
    </citation>
    <scope>NUCLEOTIDE SEQUENCE [LARGE SCALE GENOMIC DNA]</scope>
    <source>
        <strain evidence="2">JCM19296</strain>
    </source>
</reference>
<name>A0A081DAF5_NONUL</name>
<accession>A0A081DAF5</accession>
<sequence length="37" mass="4468">MTFTDSRIESEELLQQIKNVEKLISKNKLYIDKKIRD</sequence>
<dbReference type="AlphaFoldDB" id="A0A081DAF5"/>
<evidence type="ECO:0000313" key="2">
    <source>
        <dbReference type="Proteomes" id="UP000028980"/>
    </source>
</evidence>
<organism evidence="1 2">
    <name type="scientific">Nonlabens ulvanivorans</name>
    <name type="common">Persicivirga ulvanivorans</name>
    <dbReference type="NCBI Taxonomy" id="906888"/>
    <lineage>
        <taxon>Bacteria</taxon>
        <taxon>Pseudomonadati</taxon>
        <taxon>Bacteroidota</taxon>
        <taxon>Flavobacteriia</taxon>
        <taxon>Flavobacteriales</taxon>
        <taxon>Flavobacteriaceae</taxon>
        <taxon>Nonlabens</taxon>
    </lineage>
</organism>
<evidence type="ECO:0000313" key="1">
    <source>
        <dbReference type="EMBL" id="GAK75901.1"/>
    </source>
</evidence>
<protein>
    <submittedName>
        <fullName evidence="1">Uncharacterized protein</fullName>
    </submittedName>
</protein>
<dbReference type="Proteomes" id="UP000028980">
    <property type="component" value="Unassembled WGS sequence"/>
</dbReference>